<name>W6ZA99_COCMI</name>
<reference evidence="2 3" key="1">
    <citation type="journal article" date="2013" name="PLoS Genet.">
        <title>Comparative genome structure, secondary metabolite, and effector coding capacity across Cochliobolus pathogens.</title>
        <authorList>
            <person name="Condon B.J."/>
            <person name="Leng Y."/>
            <person name="Wu D."/>
            <person name="Bushley K.E."/>
            <person name="Ohm R.A."/>
            <person name="Otillar R."/>
            <person name="Martin J."/>
            <person name="Schackwitz W."/>
            <person name="Grimwood J."/>
            <person name="MohdZainudin N."/>
            <person name="Xue C."/>
            <person name="Wang R."/>
            <person name="Manning V.A."/>
            <person name="Dhillon B."/>
            <person name="Tu Z.J."/>
            <person name="Steffenson B.J."/>
            <person name="Salamov A."/>
            <person name="Sun H."/>
            <person name="Lowry S."/>
            <person name="LaButti K."/>
            <person name="Han J."/>
            <person name="Copeland A."/>
            <person name="Lindquist E."/>
            <person name="Barry K."/>
            <person name="Schmutz J."/>
            <person name="Baker S.E."/>
            <person name="Ciuffetti L.M."/>
            <person name="Grigoriev I.V."/>
            <person name="Zhong S."/>
            <person name="Turgeon B.G."/>
        </authorList>
    </citation>
    <scope>NUCLEOTIDE SEQUENCE [LARGE SCALE GENOMIC DNA]</scope>
    <source>
        <strain evidence="2 3">ATCC 44560</strain>
    </source>
</reference>
<dbReference type="GeneID" id="19122796"/>
<dbReference type="Proteomes" id="UP000054032">
    <property type="component" value="Unassembled WGS sequence"/>
</dbReference>
<sequence length="261" mass="29036">MNARFMARMARYLDRGVEDLGGGGGEEERGEKGGMVGKRKRDCGDEGEETEEGEKEEKEKEKGKEVPLRKLTVKLKLVRCGVERGDGDGDGTSSSSCTFSQQQQQQQQRPGPSGQPKPSKQVQTTTSKLPALKTKPKSLAKTNADSPPKMLTRQSTRNLAPLSTMPTGPPKQKPARTPYFPHLHVTNEPPIPWHPIPLPCPYLPDDYEGPRAAWKRLFPNEAEFGEYGGRPTGWMAKMTWKAEEGWVERGEGDVYVERFLG</sequence>
<dbReference type="OrthoDB" id="3695651at2759"/>
<organism evidence="2 3">
    <name type="scientific">Bipolaris oryzae ATCC 44560</name>
    <dbReference type="NCBI Taxonomy" id="930090"/>
    <lineage>
        <taxon>Eukaryota</taxon>
        <taxon>Fungi</taxon>
        <taxon>Dikarya</taxon>
        <taxon>Ascomycota</taxon>
        <taxon>Pezizomycotina</taxon>
        <taxon>Dothideomycetes</taxon>
        <taxon>Pleosporomycetidae</taxon>
        <taxon>Pleosporales</taxon>
        <taxon>Pleosporineae</taxon>
        <taxon>Pleosporaceae</taxon>
        <taxon>Bipolaris</taxon>
    </lineage>
</organism>
<protein>
    <submittedName>
        <fullName evidence="2">Uncharacterized protein</fullName>
    </submittedName>
</protein>
<proteinExistence type="predicted"/>
<feature type="compositionally biased region" description="Acidic residues" evidence="1">
    <location>
        <begin position="45"/>
        <end position="54"/>
    </location>
</feature>
<dbReference type="AlphaFoldDB" id="W6ZA99"/>
<accession>W6ZA99</accession>
<dbReference type="KEGG" id="bor:COCMIDRAFT_35498"/>
<dbReference type="HOGENOM" id="CLU_1053770_0_0_1"/>
<evidence type="ECO:0000256" key="1">
    <source>
        <dbReference type="SAM" id="MobiDB-lite"/>
    </source>
</evidence>
<dbReference type="EMBL" id="KI963959">
    <property type="protein sequence ID" value="EUC46910.1"/>
    <property type="molecule type" value="Genomic_DNA"/>
</dbReference>
<dbReference type="RefSeq" id="XP_007686557.1">
    <property type="nucleotide sequence ID" value="XM_007688367.1"/>
</dbReference>
<feature type="compositionally biased region" description="Low complexity" evidence="1">
    <location>
        <begin position="91"/>
        <end position="121"/>
    </location>
</feature>
<feature type="compositionally biased region" description="Basic and acidic residues" evidence="1">
    <location>
        <begin position="55"/>
        <end position="68"/>
    </location>
</feature>
<evidence type="ECO:0000313" key="3">
    <source>
        <dbReference type="Proteomes" id="UP000054032"/>
    </source>
</evidence>
<keyword evidence="3" id="KW-1185">Reference proteome</keyword>
<gene>
    <name evidence="2" type="ORF">COCMIDRAFT_35498</name>
</gene>
<evidence type="ECO:0000313" key="2">
    <source>
        <dbReference type="EMBL" id="EUC46910.1"/>
    </source>
</evidence>
<feature type="region of interest" description="Disordered" evidence="1">
    <location>
        <begin position="13"/>
        <end position="174"/>
    </location>
</feature>